<dbReference type="Gene3D" id="3.30.2010.10">
    <property type="entry name" value="Metalloproteases ('zincins'), catalytic domain"/>
    <property type="match status" value="1"/>
</dbReference>
<evidence type="ECO:0000256" key="5">
    <source>
        <dbReference type="ARBA" id="ARBA00022723"/>
    </source>
</evidence>
<feature type="transmembrane region" description="Helical" evidence="11">
    <location>
        <begin position="42"/>
        <end position="60"/>
    </location>
</feature>
<evidence type="ECO:0000313" key="13">
    <source>
        <dbReference type="EMBL" id="MXG92167.1"/>
    </source>
</evidence>
<feature type="binding site" evidence="11">
    <location>
        <position position="144"/>
    </location>
    <ligand>
        <name>Zn(2+)</name>
        <dbReference type="ChEBI" id="CHEBI:29105"/>
        <note>catalytic</note>
    </ligand>
</feature>
<comment type="caution">
    <text evidence="13">The sequence shown here is derived from an EMBL/GenBank/DDBJ whole genome shotgun (WGS) entry which is preliminary data.</text>
</comment>
<dbReference type="CDD" id="cd07327">
    <property type="entry name" value="M48B_HtpX_like"/>
    <property type="match status" value="1"/>
</dbReference>
<accession>A0A6L7F4K2</accession>
<feature type="domain" description="Peptidase M48" evidence="12">
    <location>
        <begin position="77"/>
        <end position="295"/>
    </location>
</feature>
<evidence type="ECO:0000256" key="11">
    <source>
        <dbReference type="HAMAP-Rule" id="MF_00188"/>
    </source>
</evidence>
<feature type="binding site" evidence="11">
    <location>
        <position position="220"/>
    </location>
    <ligand>
        <name>Zn(2+)</name>
        <dbReference type="ChEBI" id="CHEBI:29105"/>
        <note>catalytic</note>
    </ligand>
</feature>
<dbReference type="EMBL" id="WUEK01000019">
    <property type="protein sequence ID" value="MXG92167.1"/>
    <property type="molecule type" value="Genomic_DNA"/>
</dbReference>
<dbReference type="GO" id="GO:0006508">
    <property type="term" value="P:proteolysis"/>
    <property type="evidence" value="ECO:0007669"/>
    <property type="project" value="UniProtKB-KW"/>
</dbReference>
<evidence type="ECO:0000256" key="3">
    <source>
        <dbReference type="ARBA" id="ARBA00022670"/>
    </source>
</evidence>
<evidence type="ECO:0000259" key="12">
    <source>
        <dbReference type="Pfam" id="PF01435"/>
    </source>
</evidence>
<dbReference type="PANTHER" id="PTHR43221">
    <property type="entry name" value="PROTEASE HTPX"/>
    <property type="match status" value="1"/>
</dbReference>
<dbReference type="GO" id="GO:0005886">
    <property type="term" value="C:plasma membrane"/>
    <property type="evidence" value="ECO:0007669"/>
    <property type="project" value="UniProtKB-SubCell"/>
</dbReference>
<comment type="similarity">
    <text evidence="1 11">Belongs to the peptidase M48B family.</text>
</comment>
<keyword evidence="4 11" id="KW-0812">Transmembrane</keyword>
<comment type="cofactor">
    <cofactor evidence="11">
        <name>Zn(2+)</name>
        <dbReference type="ChEBI" id="CHEBI:29105"/>
    </cofactor>
    <text evidence="11">Binds 1 zinc ion per subunit.</text>
</comment>
<dbReference type="Pfam" id="PF01435">
    <property type="entry name" value="Peptidase_M48"/>
    <property type="match status" value="1"/>
</dbReference>
<evidence type="ECO:0000256" key="1">
    <source>
        <dbReference type="ARBA" id="ARBA00009779"/>
    </source>
</evidence>
<feature type="transmembrane region" description="Helical" evidence="11">
    <location>
        <begin position="193"/>
        <end position="215"/>
    </location>
</feature>
<feature type="transmembrane region" description="Helical" evidence="11">
    <location>
        <begin position="154"/>
        <end position="173"/>
    </location>
</feature>
<dbReference type="GO" id="GO:0004222">
    <property type="term" value="F:metalloendopeptidase activity"/>
    <property type="evidence" value="ECO:0007669"/>
    <property type="project" value="UniProtKB-UniRule"/>
</dbReference>
<feature type="binding site" evidence="11">
    <location>
        <position position="148"/>
    </location>
    <ligand>
        <name>Zn(2+)</name>
        <dbReference type="ChEBI" id="CHEBI:29105"/>
        <note>catalytic</note>
    </ligand>
</feature>
<dbReference type="EC" id="3.4.24.-" evidence="11"/>
<reference evidence="13 14" key="1">
    <citation type="submission" date="2019-12" db="EMBL/GenBank/DDBJ databases">
        <authorList>
            <person name="Kun Z."/>
        </authorList>
    </citation>
    <scope>NUCLEOTIDE SEQUENCE [LARGE SCALE GENOMIC DNA]</scope>
    <source>
        <strain evidence="13 14">YIM 123512</strain>
    </source>
</reference>
<keyword evidence="5 11" id="KW-0479">Metal-binding</keyword>
<evidence type="ECO:0000256" key="6">
    <source>
        <dbReference type="ARBA" id="ARBA00022801"/>
    </source>
</evidence>
<keyword evidence="2 11" id="KW-1003">Cell membrane</keyword>
<dbReference type="AlphaFoldDB" id="A0A6L7F4K2"/>
<dbReference type="Proteomes" id="UP000473325">
    <property type="component" value="Unassembled WGS sequence"/>
</dbReference>
<keyword evidence="9 11" id="KW-0482">Metalloprotease</keyword>
<dbReference type="GO" id="GO:0008270">
    <property type="term" value="F:zinc ion binding"/>
    <property type="evidence" value="ECO:0007669"/>
    <property type="project" value="UniProtKB-UniRule"/>
</dbReference>
<evidence type="ECO:0000256" key="8">
    <source>
        <dbReference type="ARBA" id="ARBA00022989"/>
    </source>
</evidence>
<feature type="transmembrane region" description="Helical" evidence="11">
    <location>
        <begin position="12"/>
        <end position="36"/>
    </location>
</feature>
<gene>
    <name evidence="11 13" type="primary">htpX</name>
    <name evidence="13" type="ORF">GRQ65_21715</name>
</gene>
<dbReference type="NCBIfam" id="NF002669">
    <property type="entry name" value="PRK02391.1"/>
    <property type="match status" value="1"/>
</dbReference>
<keyword evidence="7 11" id="KW-0862">Zinc</keyword>
<evidence type="ECO:0000313" key="14">
    <source>
        <dbReference type="Proteomes" id="UP000473325"/>
    </source>
</evidence>
<keyword evidence="6 11" id="KW-0378">Hydrolase</keyword>
<dbReference type="PANTHER" id="PTHR43221:SF2">
    <property type="entry name" value="PROTEASE HTPX HOMOLOG"/>
    <property type="match status" value="1"/>
</dbReference>
<evidence type="ECO:0000256" key="2">
    <source>
        <dbReference type="ARBA" id="ARBA00022475"/>
    </source>
</evidence>
<dbReference type="InterPro" id="IPR001915">
    <property type="entry name" value="Peptidase_M48"/>
</dbReference>
<proteinExistence type="inferred from homology"/>
<keyword evidence="14" id="KW-1185">Reference proteome</keyword>
<evidence type="ECO:0000256" key="7">
    <source>
        <dbReference type="ARBA" id="ARBA00022833"/>
    </source>
</evidence>
<keyword evidence="3 11" id="KW-0645">Protease</keyword>
<dbReference type="InterPro" id="IPR050083">
    <property type="entry name" value="HtpX_protease"/>
</dbReference>
<dbReference type="InterPro" id="IPR022919">
    <property type="entry name" value="Pept_M48_protease_HtpX"/>
</dbReference>
<comment type="subcellular location">
    <subcellularLocation>
        <location evidence="11">Cell membrane</location>
        <topology evidence="11">Multi-pass membrane protein</topology>
    </subcellularLocation>
</comment>
<evidence type="ECO:0000256" key="10">
    <source>
        <dbReference type="ARBA" id="ARBA00023136"/>
    </source>
</evidence>
<evidence type="ECO:0000256" key="4">
    <source>
        <dbReference type="ARBA" id="ARBA00022692"/>
    </source>
</evidence>
<sequence>MARSRFVGDSGLTIRMTTVIFLLGALLVVLVAGVGLAFKSPGIGLLVAVGGIGFAVYQWANSDKVAMRAMRAREVSPQEAPELHGMIDRLCALADMPKPRVGIADTPVPNAFATGRSPERAVVCVTTGILGMLTAEELEGVLAHELSHVAHRDVLVMTVASSAGIAAGALTQGSQYGAMFGGNRRDNNNGLPVWLVVLVVSLMVYAVSFVLLRLLSRYREMAADRAGAYLTMRPDALASALQKITGGINQIPQRDLRQVSAASALCIAPAISGQSLKTLTSTHPSLEQRLEQLARIQAELSRPTG</sequence>
<protein>
    <recommendedName>
        <fullName evidence="11">Protease HtpX homolog</fullName>
        <ecNumber evidence="11">3.4.24.-</ecNumber>
    </recommendedName>
</protein>
<feature type="active site" evidence="11">
    <location>
        <position position="145"/>
    </location>
</feature>
<keyword evidence="10 11" id="KW-0472">Membrane</keyword>
<name>A0A6L7F4K2_9ACTN</name>
<dbReference type="RefSeq" id="WP_160880107.1">
    <property type="nucleotide sequence ID" value="NZ_WUEK01000019.1"/>
</dbReference>
<organism evidence="13 14">
    <name type="scientific">Nocardioides flavescens</name>
    <dbReference type="NCBI Taxonomy" id="2691959"/>
    <lineage>
        <taxon>Bacteria</taxon>
        <taxon>Bacillati</taxon>
        <taxon>Actinomycetota</taxon>
        <taxon>Actinomycetes</taxon>
        <taxon>Propionibacteriales</taxon>
        <taxon>Nocardioidaceae</taxon>
        <taxon>Nocardioides</taxon>
    </lineage>
</organism>
<dbReference type="HAMAP" id="MF_00188">
    <property type="entry name" value="Pept_M48_protease_HtpX"/>
    <property type="match status" value="1"/>
</dbReference>
<keyword evidence="8 11" id="KW-1133">Transmembrane helix</keyword>
<evidence type="ECO:0000256" key="9">
    <source>
        <dbReference type="ARBA" id="ARBA00023049"/>
    </source>
</evidence>